<dbReference type="AlphaFoldDB" id="H9G2Q1"/>
<dbReference type="InParanoid" id="H9G2Q1"/>
<dbReference type="Proteomes" id="UP000001940">
    <property type="component" value="Chromosome IV"/>
</dbReference>
<dbReference type="AGR" id="WB:WBGene00007494"/>
<reference evidence="3 4" key="1">
    <citation type="journal article" date="1998" name="Science">
        <title>Genome sequence of the nematode C. elegans: a platform for investigating biology.</title>
        <authorList>
            <consortium name="The C. elegans sequencing consortium"/>
            <person name="Sulson J.E."/>
            <person name="Waterston R."/>
        </authorList>
    </citation>
    <scope>NUCLEOTIDE SEQUENCE [LARGE SCALE GENOMIC DNA]</scope>
    <source>
        <strain evidence="3 4">Bristol N2</strain>
    </source>
</reference>
<evidence type="ECO:0000313" key="5">
    <source>
        <dbReference type="WormBase" id="C09G9.3c"/>
    </source>
</evidence>
<organism evidence="3 4">
    <name type="scientific">Caenorhabditis elegans</name>
    <dbReference type="NCBI Taxonomy" id="6239"/>
    <lineage>
        <taxon>Eukaryota</taxon>
        <taxon>Metazoa</taxon>
        <taxon>Ecdysozoa</taxon>
        <taxon>Nematoda</taxon>
        <taxon>Chromadorea</taxon>
        <taxon>Rhabditida</taxon>
        <taxon>Rhabditina</taxon>
        <taxon>Rhabditomorpha</taxon>
        <taxon>Rhabditoidea</taxon>
        <taxon>Rhabditidae</taxon>
        <taxon>Peloderinae</taxon>
        <taxon>Caenorhabditis</taxon>
    </lineage>
</organism>
<dbReference type="FunCoup" id="H9G2Q1">
    <property type="interactions" value="12"/>
</dbReference>
<feature type="region of interest" description="Disordered" evidence="1">
    <location>
        <begin position="20"/>
        <end position="40"/>
    </location>
</feature>
<feature type="signal peptide" evidence="2">
    <location>
        <begin position="1"/>
        <end position="17"/>
    </location>
</feature>
<evidence type="ECO:0000313" key="4">
    <source>
        <dbReference type="Proteomes" id="UP000001940"/>
    </source>
</evidence>
<dbReference type="WormBase" id="C09G9.3c">
    <property type="protein sequence ID" value="CE47219"/>
    <property type="gene ID" value="WBGene00007494"/>
</dbReference>
<dbReference type="Bgee" id="WBGene00007494">
    <property type="expression patterns" value="Expressed in embryo and 2 other cell types or tissues"/>
</dbReference>
<dbReference type="CTD" id="182463"/>
<evidence type="ECO:0000256" key="2">
    <source>
        <dbReference type="SAM" id="SignalP"/>
    </source>
</evidence>
<protein>
    <submittedName>
        <fullName evidence="3">C6 domain-containing protein</fullName>
    </submittedName>
</protein>
<accession>H9G2Q1</accession>
<dbReference type="OrthoDB" id="5851039at2759"/>
<dbReference type="ExpressionAtlas" id="H9G2Q1">
    <property type="expression patterns" value="baseline and differential"/>
</dbReference>
<dbReference type="eggNOG" id="ENOG502TJXS">
    <property type="taxonomic scope" value="Eukaryota"/>
</dbReference>
<feature type="compositionally biased region" description="Low complexity" evidence="1">
    <location>
        <begin position="21"/>
        <end position="40"/>
    </location>
</feature>
<feature type="chain" id="PRO_5003619118" evidence="2">
    <location>
        <begin position="18"/>
        <end position="151"/>
    </location>
</feature>
<evidence type="ECO:0000256" key="1">
    <source>
        <dbReference type="SAM" id="MobiDB-lite"/>
    </source>
</evidence>
<dbReference type="EMBL" id="BX284604">
    <property type="protein sequence ID" value="CCG28280.1"/>
    <property type="molecule type" value="Genomic_DNA"/>
</dbReference>
<dbReference type="PaxDb" id="6239-C09G9.3a"/>
<proteinExistence type="predicted"/>
<dbReference type="GeneID" id="182463"/>
<sequence>MIIVFLLILRMMPSTHACLQTIPSTTPSPTGSTTTDPTVTTTTTVVPTGCCGEVIYLPTPRPNLPDGQYVPVYSGTPGCNTGVAITCSSFDTTLDLRAGIFGNQIYYLNGDVDTVTVEFTCQNGEWIYTDQGQSIAIDTVECVLTNLATEP</sequence>
<gene>
    <name evidence="3 5" type="ORF">C09G9.3</name>
    <name evidence="3" type="ORF">CELE_C09G9.3</name>
</gene>
<evidence type="ECO:0000313" key="3">
    <source>
        <dbReference type="EMBL" id="CCG28280.1"/>
    </source>
</evidence>
<keyword evidence="2" id="KW-0732">Signal</keyword>
<keyword evidence="4" id="KW-1185">Reference proteome</keyword>
<name>H9G2Q1_CAEEL</name>
<dbReference type="RefSeq" id="NP_001255344.1">
    <property type="nucleotide sequence ID" value="NM_001268415.1"/>
</dbReference>